<comment type="caution">
    <text evidence="1">The sequence shown here is derived from an EMBL/GenBank/DDBJ whole genome shotgun (WGS) entry which is preliminary data.</text>
</comment>
<dbReference type="AlphaFoldDB" id="A0A2W7SBI6"/>
<gene>
    <name evidence="1" type="ORF">LY56_00100</name>
</gene>
<name>A0A2W7SBI6_9RHOB</name>
<dbReference type="STRING" id="121821.GCA_001870675_02172"/>
<sequence>MRLILKLCILGSAIFAGYWAISAHLITRYGPDMLAQSPRIAAQQGHVHGFPLAFRTELENLHVQSRDLAIGWQVPRITLEAASYLPNRIQATVSPQHRLSYLGTHIDLTQEGMQTELVVDHLLRVSMAAFSVSSATATPGFFLREISSLNATLQSTEAESYRLDLSAQGLHLAPELRRILDPMDSHPEQITHSALYADLVFDGPLALNRPTAQLRQITIHDMQLDWGALTVSGHGQLQRAESGGLDGTLSLGLQDWRVLHAMLVQSGALDPDAAMMAGFFLGSQAEPGGTAIELVFNVTGSVIAFGPFILGQLPPL</sequence>
<organism evidence="1 2">
    <name type="scientific">Roseinatronobacter thiooxidans</name>
    <dbReference type="NCBI Taxonomy" id="121821"/>
    <lineage>
        <taxon>Bacteria</taxon>
        <taxon>Pseudomonadati</taxon>
        <taxon>Pseudomonadota</taxon>
        <taxon>Alphaproteobacteria</taxon>
        <taxon>Rhodobacterales</taxon>
        <taxon>Paracoccaceae</taxon>
        <taxon>Roseinatronobacter</taxon>
    </lineage>
</organism>
<dbReference type="RefSeq" id="WP_071468874.1">
    <property type="nucleotide sequence ID" value="NZ_MEHT01000009.1"/>
</dbReference>
<protein>
    <submittedName>
        <fullName evidence="1">Uncharacterized protein DUF2125</fullName>
    </submittedName>
</protein>
<dbReference type="OrthoDB" id="7625707at2"/>
<proteinExistence type="predicted"/>
<evidence type="ECO:0000313" key="2">
    <source>
        <dbReference type="Proteomes" id="UP000249364"/>
    </source>
</evidence>
<dbReference type="InterPro" id="IPR018666">
    <property type="entry name" value="DUF2125"/>
</dbReference>
<evidence type="ECO:0000313" key="1">
    <source>
        <dbReference type="EMBL" id="PZX47952.1"/>
    </source>
</evidence>
<accession>A0A2W7SBI6</accession>
<dbReference type="Pfam" id="PF09898">
    <property type="entry name" value="DUF2125"/>
    <property type="match status" value="1"/>
</dbReference>
<dbReference type="Proteomes" id="UP000249364">
    <property type="component" value="Unassembled WGS sequence"/>
</dbReference>
<reference evidence="1 2" key="1">
    <citation type="submission" date="2018-06" db="EMBL/GenBank/DDBJ databases">
        <title>Genomic Encyclopedia of Archaeal and Bacterial Type Strains, Phase II (KMG-II): from individual species to whole genera.</title>
        <authorList>
            <person name="Goeker M."/>
        </authorList>
    </citation>
    <scope>NUCLEOTIDE SEQUENCE [LARGE SCALE GENOMIC DNA]</scope>
    <source>
        <strain evidence="1 2">DSM 13087</strain>
    </source>
</reference>
<keyword evidence="2" id="KW-1185">Reference proteome</keyword>
<dbReference type="EMBL" id="QKZQ01000001">
    <property type="protein sequence ID" value="PZX47952.1"/>
    <property type="molecule type" value="Genomic_DNA"/>
</dbReference>